<proteinExistence type="predicted"/>
<evidence type="ECO:0000313" key="3">
    <source>
        <dbReference type="Proteomes" id="UP000766904"/>
    </source>
</evidence>
<reference evidence="2" key="1">
    <citation type="submission" date="2017-11" db="EMBL/GenBank/DDBJ databases">
        <authorList>
            <person name="Kajale S.C."/>
            <person name="Sharma A."/>
        </authorList>
    </citation>
    <scope>NUCLEOTIDE SEQUENCE</scope>
    <source>
        <strain evidence="2">LS1_42</strain>
    </source>
</reference>
<name>A0A8J8Q1S2_9EURY</name>
<accession>A0A8J8Q1S2</accession>
<keyword evidence="3" id="KW-1185">Reference proteome</keyword>
<gene>
    <name evidence="2" type="ORF">CV102_14015</name>
</gene>
<comment type="caution">
    <text evidence="2">The sequence shown here is derived from an EMBL/GenBank/DDBJ whole genome shotgun (WGS) entry which is preliminary data.</text>
</comment>
<dbReference type="EMBL" id="PHNJ01000007">
    <property type="protein sequence ID" value="TYL37846.1"/>
    <property type="molecule type" value="Genomic_DNA"/>
</dbReference>
<sequence>MVHVREHADGPLATASGRARRPPSTGLRISAATTEIVHPPPGPPAASEARREAPNRAGQTAHARQSSDAPGE</sequence>
<feature type="compositionally biased region" description="Polar residues" evidence="1">
    <location>
        <begin position="62"/>
        <end position="72"/>
    </location>
</feature>
<evidence type="ECO:0000256" key="1">
    <source>
        <dbReference type="SAM" id="MobiDB-lite"/>
    </source>
</evidence>
<dbReference type="AlphaFoldDB" id="A0A8J8Q1S2"/>
<protein>
    <submittedName>
        <fullName evidence="2">Uncharacterized protein</fullName>
    </submittedName>
</protein>
<evidence type="ECO:0000313" key="2">
    <source>
        <dbReference type="EMBL" id="TYL37846.1"/>
    </source>
</evidence>
<dbReference type="Proteomes" id="UP000766904">
    <property type="component" value="Unassembled WGS sequence"/>
</dbReference>
<feature type="region of interest" description="Disordered" evidence="1">
    <location>
        <begin position="1"/>
        <end position="72"/>
    </location>
</feature>
<organism evidence="2 3">
    <name type="scientific">Natronococcus pandeyae</name>
    <dbReference type="NCBI Taxonomy" id="2055836"/>
    <lineage>
        <taxon>Archaea</taxon>
        <taxon>Methanobacteriati</taxon>
        <taxon>Methanobacteriota</taxon>
        <taxon>Stenosarchaea group</taxon>
        <taxon>Halobacteria</taxon>
        <taxon>Halobacteriales</taxon>
        <taxon>Natrialbaceae</taxon>
        <taxon>Natronococcus</taxon>
    </lineage>
</organism>